<sequence length="381" mass="38370">MSISESIKFAWRGVTANKARSALTMLGVMIGVSAVIILVAVGTGASRSVTSTLDSLGTNTLTVTPGAASGSGFGGGGFGGGGFGGGGEGSDAGPATGTEIREATLTMADAEALTNPELAPDIHLVAPVVSASSVVATLGSASHTVGTTVGSTPSYLSINNETIGQGRAFSQSDFDSHSRVLLIGTSVAGELVGGDGTDVLDQVIRLNGKEFTVIGILGAKGSSGIQDQDDRIIAPATAVQDHLAGYGNLSSISIQATSADTVDAAQAQVESILDARHRTTSDDRDFSVTNSATFLDAASTITSIFTILLGAIAAISLLVGGIGVMNIMLVTVTERTREIGIRKAIGATRTDITVQFMLEAVFLSVIGGAAGIVFGYLVCLI</sequence>
<dbReference type="PANTHER" id="PTHR30572:SF4">
    <property type="entry name" value="ABC TRANSPORTER PERMEASE YTRF"/>
    <property type="match status" value="1"/>
</dbReference>
<dbReference type="RefSeq" id="WP_217652093.1">
    <property type="nucleotide sequence ID" value="NZ_FQZG01000009.1"/>
</dbReference>
<comment type="similarity">
    <text evidence="6">Belongs to the ABC-4 integral membrane protein family.</text>
</comment>
<evidence type="ECO:0000256" key="2">
    <source>
        <dbReference type="ARBA" id="ARBA00022475"/>
    </source>
</evidence>
<dbReference type="InterPro" id="IPR050250">
    <property type="entry name" value="Macrolide_Exporter_MacB"/>
</dbReference>
<keyword evidence="2" id="KW-1003">Cell membrane</keyword>
<evidence type="ECO:0000259" key="8">
    <source>
        <dbReference type="Pfam" id="PF02687"/>
    </source>
</evidence>
<dbReference type="Pfam" id="PF12704">
    <property type="entry name" value="MacB_PCD"/>
    <property type="match status" value="1"/>
</dbReference>
<evidence type="ECO:0000313" key="11">
    <source>
        <dbReference type="Proteomes" id="UP000184512"/>
    </source>
</evidence>
<feature type="transmembrane region" description="Helical" evidence="7">
    <location>
        <begin position="352"/>
        <end position="378"/>
    </location>
</feature>
<keyword evidence="11" id="KW-1185">Reference proteome</keyword>
<dbReference type="InterPro" id="IPR025857">
    <property type="entry name" value="MacB_PCD"/>
</dbReference>
<organism evidence="10 11">
    <name type="scientific">Tessaracoccus bendigoensis DSM 12906</name>
    <dbReference type="NCBI Taxonomy" id="1123357"/>
    <lineage>
        <taxon>Bacteria</taxon>
        <taxon>Bacillati</taxon>
        <taxon>Actinomycetota</taxon>
        <taxon>Actinomycetes</taxon>
        <taxon>Propionibacteriales</taxon>
        <taxon>Propionibacteriaceae</taxon>
        <taxon>Tessaracoccus</taxon>
    </lineage>
</organism>
<gene>
    <name evidence="10" type="ORF">SAMN02745244_00617</name>
</gene>
<evidence type="ECO:0000259" key="9">
    <source>
        <dbReference type="Pfam" id="PF12704"/>
    </source>
</evidence>
<feature type="domain" description="ABC3 transporter permease C-terminal" evidence="8">
    <location>
        <begin position="311"/>
        <end position="378"/>
    </location>
</feature>
<dbReference type="GO" id="GO:0005886">
    <property type="term" value="C:plasma membrane"/>
    <property type="evidence" value="ECO:0007669"/>
    <property type="project" value="UniProtKB-SubCell"/>
</dbReference>
<proteinExistence type="inferred from homology"/>
<accession>A0A1M6C919</accession>
<comment type="subcellular location">
    <subcellularLocation>
        <location evidence="1">Cell membrane</location>
        <topology evidence="1">Multi-pass membrane protein</topology>
    </subcellularLocation>
</comment>
<evidence type="ECO:0000256" key="7">
    <source>
        <dbReference type="SAM" id="Phobius"/>
    </source>
</evidence>
<dbReference type="PANTHER" id="PTHR30572">
    <property type="entry name" value="MEMBRANE COMPONENT OF TRANSPORTER-RELATED"/>
    <property type="match status" value="1"/>
</dbReference>
<evidence type="ECO:0000256" key="3">
    <source>
        <dbReference type="ARBA" id="ARBA00022692"/>
    </source>
</evidence>
<dbReference type="Pfam" id="PF02687">
    <property type="entry name" value="FtsX"/>
    <property type="match status" value="1"/>
</dbReference>
<name>A0A1M6C919_9ACTN</name>
<feature type="transmembrane region" description="Helical" evidence="7">
    <location>
        <begin position="304"/>
        <end position="331"/>
    </location>
</feature>
<keyword evidence="5 7" id="KW-0472">Membrane</keyword>
<dbReference type="GO" id="GO:0022857">
    <property type="term" value="F:transmembrane transporter activity"/>
    <property type="evidence" value="ECO:0007669"/>
    <property type="project" value="TreeGrafter"/>
</dbReference>
<feature type="domain" description="MacB-like periplasmic core" evidence="9">
    <location>
        <begin position="21"/>
        <end position="271"/>
    </location>
</feature>
<protein>
    <submittedName>
        <fullName evidence="10">Putative ABC transport system permease protein</fullName>
    </submittedName>
</protein>
<dbReference type="AlphaFoldDB" id="A0A1M6C919"/>
<evidence type="ECO:0000313" key="10">
    <source>
        <dbReference type="EMBL" id="SHI57244.1"/>
    </source>
</evidence>
<evidence type="ECO:0000256" key="1">
    <source>
        <dbReference type="ARBA" id="ARBA00004651"/>
    </source>
</evidence>
<dbReference type="STRING" id="1123357.SAMN02745244_00617"/>
<dbReference type="InterPro" id="IPR003838">
    <property type="entry name" value="ABC3_permease_C"/>
</dbReference>
<keyword evidence="3 7" id="KW-0812">Transmembrane</keyword>
<dbReference type="Proteomes" id="UP000184512">
    <property type="component" value="Unassembled WGS sequence"/>
</dbReference>
<reference evidence="10 11" key="1">
    <citation type="submission" date="2016-11" db="EMBL/GenBank/DDBJ databases">
        <authorList>
            <person name="Jaros S."/>
            <person name="Januszkiewicz K."/>
            <person name="Wedrychowicz H."/>
        </authorList>
    </citation>
    <scope>NUCLEOTIDE SEQUENCE [LARGE SCALE GENOMIC DNA]</scope>
    <source>
        <strain evidence="10 11">DSM 12906</strain>
    </source>
</reference>
<evidence type="ECO:0000256" key="4">
    <source>
        <dbReference type="ARBA" id="ARBA00022989"/>
    </source>
</evidence>
<evidence type="ECO:0000256" key="5">
    <source>
        <dbReference type="ARBA" id="ARBA00023136"/>
    </source>
</evidence>
<keyword evidence="4 7" id="KW-1133">Transmembrane helix</keyword>
<evidence type="ECO:0000256" key="6">
    <source>
        <dbReference type="ARBA" id="ARBA00038076"/>
    </source>
</evidence>
<dbReference type="EMBL" id="FQZG01000009">
    <property type="protein sequence ID" value="SHI57244.1"/>
    <property type="molecule type" value="Genomic_DNA"/>
</dbReference>
<feature type="transmembrane region" description="Helical" evidence="7">
    <location>
        <begin position="21"/>
        <end position="41"/>
    </location>
</feature>